<evidence type="ECO:0000313" key="2">
    <source>
        <dbReference type="Proteomes" id="UP000198790"/>
    </source>
</evidence>
<dbReference type="STRING" id="237018.SAMN04489723_11158"/>
<sequence length="438" mass="49460">MPLFNKSILLFFIFFIVAETHAQQLMTKRSTFYALLGTSGGKLNQFDKMLEERGLTGLQNRYQTLGLGYQARINDFVIGMDVFHNRGGVSELDDFRMNYRTSRALLNIGYAFTEESRFQLIHYMSLGVGFLNFQMLPSEKPDDLESFLANPEQGFVLREKDIQKGTFHYGNFLTEIGFQLSYDFDLPNRQEAFQIITKVGYSFSPLEGKWNMKGVSFDNAQSGAFIRVGAGISLPDRNFFYKDASIGISLIRGVHFSSAKEFNAKLEDAGINPLNGTPTNWGLRILGNTERILYGAELYNLALHGDAETNKEHSLNSLRVYGNFGYNLIEYRNFGLGALAGLGYGNIRYTLMTENKPDFPELFEQREFDGYLKNSGLMVKPEVFAEFGIPMTKRKLFDLVFTAAAGYEIPLANYKLGDFSMSSYMAGPYLSFGVGVRP</sequence>
<dbReference type="EMBL" id="FOKK01000011">
    <property type="protein sequence ID" value="SFB45852.1"/>
    <property type="molecule type" value="Genomic_DNA"/>
</dbReference>
<proteinExistence type="predicted"/>
<evidence type="ECO:0000313" key="1">
    <source>
        <dbReference type="EMBL" id="SFB45852.1"/>
    </source>
</evidence>
<accession>A0A1I1B7T2</accession>
<gene>
    <name evidence="1" type="ORF">SAMN04489723_11158</name>
</gene>
<keyword evidence="2" id="KW-1185">Reference proteome</keyword>
<dbReference type="Proteomes" id="UP000198790">
    <property type="component" value="Unassembled WGS sequence"/>
</dbReference>
<reference evidence="1 2" key="1">
    <citation type="submission" date="2016-10" db="EMBL/GenBank/DDBJ databases">
        <authorList>
            <person name="de Groot N.N."/>
        </authorList>
    </citation>
    <scope>NUCLEOTIDE SEQUENCE [LARGE SCALE GENOMIC DNA]</scope>
    <source>
        <strain evidence="1 2">DSM 23399</strain>
    </source>
</reference>
<protein>
    <submittedName>
        <fullName evidence="1">Uncharacterized protein</fullName>
    </submittedName>
</protein>
<dbReference type="AlphaFoldDB" id="A0A1I1B7T2"/>
<organism evidence="1 2">
    <name type="scientific">Algoriphagus aquimarinus</name>
    <dbReference type="NCBI Taxonomy" id="237018"/>
    <lineage>
        <taxon>Bacteria</taxon>
        <taxon>Pseudomonadati</taxon>
        <taxon>Bacteroidota</taxon>
        <taxon>Cytophagia</taxon>
        <taxon>Cytophagales</taxon>
        <taxon>Cyclobacteriaceae</taxon>
        <taxon>Algoriphagus</taxon>
    </lineage>
</organism>
<name>A0A1I1B7T2_9BACT</name>
<dbReference type="RefSeq" id="WP_245786888.1">
    <property type="nucleotide sequence ID" value="NZ_FOKK01000011.1"/>
</dbReference>